<accession>A0ABV2SP96</accession>
<protein>
    <submittedName>
        <fullName evidence="3">Toxin ParE1/3/4</fullName>
    </submittedName>
</protein>
<dbReference type="RefSeq" id="WP_354011449.1">
    <property type="nucleotide sequence ID" value="NZ_JBEWTA010000002.1"/>
</dbReference>
<proteinExistence type="inferred from homology"/>
<evidence type="ECO:0000313" key="4">
    <source>
        <dbReference type="Proteomes" id="UP001549366"/>
    </source>
</evidence>
<evidence type="ECO:0000256" key="2">
    <source>
        <dbReference type="ARBA" id="ARBA00022649"/>
    </source>
</evidence>
<dbReference type="InterPro" id="IPR035093">
    <property type="entry name" value="RelE/ParE_toxin_dom_sf"/>
</dbReference>
<dbReference type="Pfam" id="PF05016">
    <property type="entry name" value="ParE_toxin"/>
    <property type="match status" value="1"/>
</dbReference>
<dbReference type="Proteomes" id="UP001549366">
    <property type="component" value="Unassembled WGS sequence"/>
</dbReference>
<name>A0ABV2SP96_9GAMM</name>
<gene>
    <name evidence="3" type="ORF">V5J35_004895</name>
</gene>
<keyword evidence="2" id="KW-1277">Toxin-antitoxin system</keyword>
<evidence type="ECO:0000256" key="1">
    <source>
        <dbReference type="ARBA" id="ARBA00006226"/>
    </source>
</evidence>
<dbReference type="InterPro" id="IPR051803">
    <property type="entry name" value="TA_system_RelE-like_toxin"/>
</dbReference>
<organism evidence="3 4">
    <name type="scientific">Endozoicomonas lisbonensis</name>
    <dbReference type="NCBI Taxonomy" id="3120522"/>
    <lineage>
        <taxon>Bacteria</taxon>
        <taxon>Pseudomonadati</taxon>
        <taxon>Pseudomonadota</taxon>
        <taxon>Gammaproteobacteria</taxon>
        <taxon>Oceanospirillales</taxon>
        <taxon>Endozoicomonadaceae</taxon>
        <taxon>Endozoicomonas</taxon>
    </lineage>
</organism>
<comment type="similarity">
    <text evidence="1">Belongs to the RelE toxin family.</text>
</comment>
<dbReference type="PANTHER" id="PTHR33755">
    <property type="entry name" value="TOXIN PARE1-RELATED"/>
    <property type="match status" value="1"/>
</dbReference>
<comment type="caution">
    <text evidence="3">The sequence shown here is derived from an EMBL/GenBank/DDBJ whole genome shotgun (WGS) entry which is preliminary data.</text>
</comment>
<dbReference type="EMBL" id="JBEWTB010000003">
    <property type="protein sequence ID" value="MET4759576.1"/>
    <property type="molecule type" value="Genomic_DNA"/>
</dbReference>
<keyword evidence="4" id="KW-1185">Reference proteome</keyword>
<dbReference type="Gene3D" id="3.30.2310.20">
    <property type="entry name" value="RelE-like"/>
    <property type="match status" value="1"/>
</dbReference>
<reference evidence="3 4" key="1">
    <citation type="submission" date="2024-06" db="EMBL/GenBank/DDBJ databases">
        <title>Genomic Encyclopedia of Type Strains, Phase V (KMG-V): Genome sequencing to study the core and pangenomes of soil and plant-associated prokaryotes.</title>
        <authorList>
            <person name="Whitman W."/>
        </authorList>
    </citation>
    <scope>NUCLEOTIDE SEQUENCE [LARGE SCALE GENOMIC DNA]</scope>
    <source>
        <strain evidence="3 4">NE40</strain>
    </source>
</reference>
<dbReference type="InterPro" id="IPR007712">
    <property type="entry name" value="RelE/ParE_toxin"/>
</dbReference>
<sequence>MNIYWMEEAEYDLNHWLDYMAIRNPEAGNRIAVEVLEAVESLKENPLKGRVGKVHNTRELIIPDNPLKVIYTVEESLISIMFVPHQRQRWSSIQN</sequence>
<evidence type="ECO:0000313" key="3">
    <source>
        <dbReference type="EMBL" id="MET4759576.1"/>
    </source>
</evidence>